<dbReference type="KEGG" id="ege:EM595_0518"/>
<accession>A0A0U5L203</accession>
<reference evidence="2" key="1">
    <citation type="submission" date="2015-11" db="EMBL/GenBank/DDBJ databases">
        <authorList>
            <person name="Blom J."/>
        </authorList>
    </citation>
    <scope>NUCLEOTIDE SEQUENCE [LARGE SCALE GENOMIC DNA]</scope>
</reference>
<dbReference type="Proteomes" id="UP000059419">
    <property type="component" value="Chromosome 1"/>
</dbReference>
<name>A0A0U5L203_9GAMM</name>
<organism evidence="1 2">
    <name type="scientific">Duffyella gerundensis</name>
    <dbReference type="NCBI Taxonomy" id="1619313"/>
    <lineage>
        <taxon>Bacteria</taxon>
        <taxon>Pseudomonadati</taxon>
        <taxon>Pseudomonadota</taxon>
        <taxon>Gammaproteobacteria</taxon>
        <taxon>Enterobacterales</taxon>
        <taxon>Erwiniaceae</taxon>
        <taxon>Duffyella</taxon>
    </lineage>
</organism>
<proteinExistence type="predicted"/>
<dbReference type="AlphaFoldDB" id="A0A0U5L203"/>
<dbReference type="EMBL" id="LN907827">
    <property type="protein sequence ID" value="CUU22755.1"/>
    <property type="molecule type" value="Genomic_DNA"/>
</dbReference>
<gene>
    <name evidence="1" type="ORF">EM595_0518</name>
</gene>
<keyword evidence="2" id="KW-1185">Reference proteome</keyword>
<evidence type="ECO:0000313" key="2">
    <source>
        <dbReference type="Proteomes" id="UP000059419"/>
    </source>
</evidence>
<dbReference type="PATRIC" id="fig|1619313.3.peg.536"/>
<sequence>MQTKSALHRTRLQVLDHKNFSFLFFYKGHGQSAWLLAF</sequence>
<evidence type="ECO:0000313" key="1">
    <source>
        <dbReference type="EMBL" id="CUU22755.1"/>
    </source>
</evidence>
<protein>
    <submittedName>
        <fullName evidence="1">Uncharacterized protein</fullName>
    </submittedName>
</protein>